<dbReference type="RefSeq" id="WP_258822787.1">
    <property type="nucleotide sequence ID" value="NZ_JANUHB010000003.1"/>
</dbReference>
<evidence type="ECO:0000313" key="1">
    <source>
        <dbReference type="EMBL" id="MCS0808975.1"/>
    </source>
</evidence>
<proteinExistence type="predicted"/>
<accession>A0ABT2DCD5</accession>
<name>A0ABT2DCD5_9BURK</name>
<evidence type="ECO:0000313" key="2">
    <source>
        <dbReference type="Proteomes" id="UP001206126"/>
    </source>
</evidence>
<evidence type="ECO:0008006" key="3">
    <source>
        <dbReference type="Google" id="ProtNLM"/>
    </source>
</evidence>
<sequence>MAFATVVTGCGGGERAAVTAGTPQLKSLLVACDQASSQRYQLTLLDSLGGRGDWANAINNDGQVAGASSTPDGSGWHAVVWNGTALTDLGAAGVGNSIAYDINEAGQVVGLQDTAFGWSAIRWFQGGATYLQTQPGGTSFASGINNAGLIVGESEPTMNSLSHASVWKNGELATMSTVGGTGLGVAMRINDAGEIVGKSANAKGEERPTLWKNGSPVDLGTLGGPNGTAGAINSRGQIVGASDAVYGSGFAIRATLWDGGKVTELATLGGPFSAANAINNSGQIVGWSADAGEHYYPVVWRSASAAPVAISSLVDVPAGLQVKELTAINDRGQIAGSAMQGGTTRAIVLTPTGCN</sequence>
<comment type="caution">
    <text evidence="1">The sequence shown here is derived from an EMBL/GenBank/DDBJ whole genome shotgun (WGS) entry which is preliminary data.</text>
</comment>
<dbReference type="Proteomes" id="UP001206126">
    <property type="component" value="Unassembled WGS sequence"/>
</dbReference>
<dbReference type="NCBIfam" id="TIGR02913">
    <property type="entry name" value="HAF_rpt"/>
    <property type="match status" value="2"/>
</dbReference>
<reference evidence="1 2" key="1">
    <citation type="submission" date="2022-08" db="EMBL/GenBank/DDBJ databases">
        <title>Reclassification of Massilia species as members of the genera Telluria, Duganella, Pseudoduganella, Mokoshia gen. nov. and Zemynaea gen. nov. using orthogonal and non-orthogonal genome-based approaches.</title>
        <authorList>
            <person name="Bowman J.P."/>
        </authorList>
    </citation>
    <scope>NUCLEOTIDE SEQUENCE [LARGE SCALE GENOMIC DNA]</scope>
    <source>
        <strain evidence="1 2">JCM 31605</strain>
    </source>
</reference>
<keyword evidence="2" id="KW-1185">Reference proteome</keyword>
<dbReference type="InterPro" id="IPR014262">
    <property type="entry name" value="HAF_rpt"/>
</dbReference>
<dbReference type="EMBL" id="JANUHB010000003">
    <property type="protein sequence ID" value="MCS0808975.1"/>
    <property type="molecule type" value="Genomic_DNA"/>
</dbReference>
<protein>
    <recommendedName>
        <fullName evidence="3">HAF repeat-containing protein</fullName>
    </recommendedName>
</protein>
<gene>
    <name evidence="1" type="ORF">NX774_13680</name>
</gene>
<organism evidence="1 2">
    <name type="scientific">Massilia agilis</name>
    <dbReference type="NCBI Taxonomy" id="1811226"/>
    <lineage>
        <taxon>Bacteria</taxon>
        <taxon>Pseudomonadati</taxon>
        <taxon>Pseudomonadota</taxon>
        <taxon>Betaproteobacteria</taxon>
        <taxon>Burkholderiales</taxon>
        <taxon>Oxalobacteraceae</taxon>
        <taxon>Telluria group</taxon>
        <taxon>Massilia</taxon>
    </lineage>
</organism>